<dbReference type="GO" id="GO:0004497">
    <property type="term" value="F:monooxygenase activity"/>
    <property type="evidence" value="ECO:0007669"/>
    <property type="project" value="UniProtKB-KW"/>
</dbReference>
<dbReference type="InterPro" id="IPR036396">
    <property type="entry name" value="Cyt_P450_sf"/>
</dbReference>
<feature type="transmembrane region" description="Helical" evidence="14">
    <location>
        <begin position="52"/>
        <end position="70"/>
    </location>
</feature>
<dbReference type="InParanoid" id="F0XQ92"/>
<dbReference type="Pfam" id="PF00067">
    <property type="entry name" value="p450"/>
    <property type="match status" value="1"/>
</dbReference>
<keyword evidence="9 12" id="KW-0408">Iron</keyword>
<evidence type="ECO:0000256" key="5">
    <source>
        <dbReference type="ARBA" id="ARBA00022692"/>
    </source>
</evidence>
<dbReference type="PANTHER" id="PTHR24305">
    <property type="entry name" value="CYTOCHROME P450"/>
    <property type="match status" value="1"/>
</dbReference>
<evidence type="ECO:0000256" key="12">
    <source>
        <dbReference type="PIRSR" id="PIRSR602401-1"/>
    </source>
</evidence>
<evidence type="ECO:0000256" key="7">
    <source>
        <dbReference type="ARBA" id="ARBA00022989"/>
    </source>
</evidence>
<evidence type="ECO:0000256" key="13">
    <source>
        <dbReference type="RuleBase" id="RU000461"/>
    </source>
</evidence>
<sequence length="567" mass="64236">MMENATTVQTLLEVASKDVDGFPALTAAFAIGTLLHLFAFRLGEWDLATAKIIPGFVLAFVATAASIAFLQQGSELSLVLGHLAAASKTALQLLAGVIAGTYASILVYRVFFHRLNHFPGPFPARISNLWISSKIMPRMELHKDVQILHQKYGDIVRLGPTELSINNSKAIEILHAKHSTCTKGPFYGLQQPMESLLMVRNKKDHARRRKVWDRGFNAKALHDYEPRVARYTDQLLEQIDAHVGQTFNLADWFNFYSFDVMGDLSFGKSFNMLQHGVRHYFMKSLHSDMDNLGLFSHLLWLFPIFKATPILNTEHHRFWAFVRTQVHERMENKPDHPDVLSWLIDEYESLEKPTRQDLLNLYGDAYLIIVAGSDTTAVALTSMFFELACHPGIVEKLREEVDGYYRQHDKPDPLSLGKLPYLQACVDESLRLHPAVPSGLQRITPPEGVQIDDIFIPGNTIVQVPTYTAFRDERNFASPNDFIPERWTTQPELVRDMSAWVPFSTGRTSCVGKQLGLMEIRYVASQIVRKYDFSFAPGQTKEAFINGQKDAFILSLPALNVVLTRRK</sequence>
<name>F0XQ92_GROCL</name>
<keyword evidence="4 12" id="KW-0349">Heme</keyword>
<dbReference type="EMBL" id="GL629801">
    <property type="protein sequence ID" value="EFX00659.1"/>
    <property type="molecule type" value="Genomic_DNA"/>
</dbReference>
<evidence type="ECO:0000256" key="2">
    <source>
        <dbReference type="ARBA" id="ARBA00004370"/>
    </source>
</evidence>
<keyword evidence="11 14" id="KW-0472">Membrane</keyword>
<evidence type="ECO:0000256" key="6">
    <source>
        <dbReference type="ARBA" id="ARBA00022723"/>
    </source>
</evidence>
<keyword evidence="7 14" id="KW-1133">Transmembrane helix</keyword>
<dbReference type="OrthoDB" id="6692864at2759"/>
<evidence type="ECO:0000256" key="10">
    <source>
        <dbReference type="ARBA" id="ARBA00023033"/>
    </source>
</evidence>
<evidence type="ECO:0000256" key="9">
    <source>
        <dbReference type="ARBA" id="ARBA00023004"/>
    </source>
</evidence>
<dbReference type="STRING" id="655863.F0XQ92"/>
<evidence type="ECO:0000256" key="4">
    <source>
        <dbReference type="ARBA" id="ARBA00022617"/>
    </source>
</evidence>
<evidence type="ECO:0000313" key="15">
    <source>
        <dbReference type="EMBL" id="EFX00659.1"/>
    </source>
</evidence>
<accession>F0XQ92</accession>
<comment type="cofactor">
    <cofactor evidence="1 12">
        <name>heme</name>
        <dbReference type="ChEBI" id="CHEBI:30413"/>
    </cofactor>
</comment>
<dbReference type="GeneID" id="25981230"/>
<dbReference type="GO" id="GO:1902181">
    <property type="term" value="P:verruculogen biosynthetic process"/>
    <property type="evidence" value="ECO:0007669"/>
    <property type="project" value="UniProtKB-ARBA"/>
</dbReference>
<evidence type="ECO:0000313" key="16">
    <source>
        <dbReference type="Proteomes" id="UP000007796"/>
    </source>
</evidence>
<dbReference type="InterPro" id="IPR002401">
    <property type="entry name" value="Cyt_P450_E_grp-I"/>
</dbReference>
<gene>
    <name evidence="15" type="ORF">CMQ_7661</name>
</gene>
<keyword evidence="6 12" id="KW-0479">Metal-binding</keyword>
<comment type="similarity">
    <text evidence="3 13">Belongs to the cytochrome P450 family.</text>
</comment>
<feature type="transmembrane region" description="Helical" evidence="14">
    <location>
        <begin position="90"/>
        <end position="111"/>
    </location>
</feature>
<keyword evidence="8 13" id="KW-0560">Oxidoreductase</keyword>
<dbReference type="eggNOG" id="KOG0158">
    <property type="taxonomic scope" value="Eukaryota"/>
</dbReference>
<dbReference type="GO" id="GO:0016020">
    <property type="term" value="C:membrane"/>
    <property type="evidence" value="ECO:0007669"/>
    <property type="project" value="UniProtKB-SubCell"/>
</dbReference>
<protein>
    <submittedName>
        <fullName evidence="15">Cytochrome p450 monooxygenase</fullName>
    </submittedName>
</protein>
<dbReference type="SUPFAM" id="SSF48264">
    <property type="entry name" value="Cytochrome P450"/>
    <property type="match status" value="1"/>
</dbReference>
<keyword evidence="10 13" id="KW-0503">Monooxygenase</keyword>
<keyword evidence="16" id="KW-1185">Reference proteome</keyword>
<evidence type="ECO:0000256" key="11">
    <source>
        <dbReference type="ARBA" id="ARBA00023136"/>
    </source>
</evidence>
<dbReference type="InterPro" id="IPR050121">
    <property type="entry name" value="Cytochrome_P450_monoxygenase"/>
</dbReference>
<dbReference type="PROSITE" id="PS00086">
    <property type="entry name" value="CYTOCHROME_P450"/>
    <property type="match status" value="1"/>
</dbReference>
<dbReference type="InterPro" id="IPR001128">
    <property type="entry name" value="Cyt_P450"/>
</dbReference>
<evidence type="ECO:0000256" key="8">
    <source>
        <dbReference type="ARBA" id="ARBA00023002"/>
    </source>
</evidence>
<dbReference type="CDD" id="cd11061">
    <property type="entry name" value="CYP67-like"/>
    <property type="match status" value="1"/>
</dbReference>
<evidence type="ECO:0000256" key="1">
    <source>
        <dbReference type="ARBA" id="ARBA00001971"/>
    </source>
</evidence>
<dbReference type="InterPro" id="IPR017972">
    <property type="entry name" value="Cyt_P450_CS"/>
</dbReference>
<evidence type="ECO:0000256" key="14">
    <source>
        <dbReference type="SAM" id="Phobius"/>
    </source>
</evidence>
<dbReference type="Gene3D" id="1.10.630.10">
    <property type="entry name" value="Cytochrome P450"/>
    <property type="match status" value="1"/>
</dbReference>
<comment type="subcellular location">
    <subcellularLocation>
        <location evidence="2">Membrane</location>
    </subcellularLocation>
</comment>
<feature type="binding site" description="axial binding residue" evidence="12">
    <location>
        <position position="510"/>
    </location>
    <ligand>
        <name>heme</name>
        <dbReference type="ChEBI" id="CHEBI:30413"/>
    </ligand>
    <ligandPart>
        <name>Fe</name>
        <dbReference type="ChEBI" id="CHEBI:18248"/>
    </ligandPart>
</feature>
<dbReference type="PRINTS" id="PR00463">
    <property type="entry name" value="EP450I"/>
</dbReference>
<dbReference type="AlphaFoldDB" id="F0XQ92"/>
<dbReference type="HOGENOM" id="CLU_001570_14_10_1"/>
<keyword evidence="5 14" id="KW-0812">Transmembrane</keyword>
<proteinExistence type="inferred from homology"/>
<feature type="transmembrane region" description="Helical" evidence="14">
    <location>
        <begin position="21"/>
        <end position="40"/>
    </location>
</feature>
<dbReference type="FunFam" id="1.10.630.10:FF:000063">
    <property type="entry name" value="Cytochrome P450 monooxygenase"/>
    <property type="match status" value="1"/>
</dbReference>
<dbReference type="PANTHER" id="PTHR24305:SF187">
    <property type="entry name" value="P450, PUTATIVE (EUROFUNG)-RELATED"/>
    <property type="match status" value="1"/>
</dbReference>
<dbReference type="GO" id="GO:0020037">
    <property type="term" value="F:heme binding"/>
    <property type="evidence" value="ECO:0007669"/>
    <property type="project" value="InterPro"/>
</dbReference>
<dbReference type="PRINTS" id="PR00385">
    <property type="entry name" value="P450"/>
</dbReference>
<dbReference type="GO" id="GO:0005506">
    <property type="term" value="F:iron ion binding"/>
    <property type="evidence" value="ECO:0007669"/>
    <property type="project" value="InterPro"/>
</dbReference>
<dbReference type="Proteomes" id="UP000007796">
    <property type="component" value="Unassembled WGS sequence"/>
</dbReference>
<dbReference type="RefSeq" id="XP_014170141.1">
    <property type="nucleotide sequence ID" value="XM_014314666.1"/>
</dbReference>
<dbReference type="GO" id="GO:0016705">
    <property type="term" value="F:oxidoreductase activity, acting on paired donors, with incorporation or reduction of molecular oxygen"/>
    <property type="evidence" value="ECO:0007669"/>
    <property type="project" value="InterPro"/>
</dbReference>
<organism evidence="16">
    <name type="scientific">Grosmannia clavigera (strain kw1407 / UAMH 11150)</name>
    <name type="common">Blue stain fungus</name>
    <name type="synonym">Graphiocladiella clavigera</name>
    <dbReference type="NCBI Taxonomy" id="655863"/>
    <lineage>
        <taxon>Eukaryota</taxon>
        <taxon>Fungi</taxon>
        <taxon>Dikarya</taxon>
        <taxon>Ascomycota</taxon>
        <taxon>Pezizomycotina</taxon>
        <taxon>Sordariomycetes</taxon>
        <taxon>Sordariomycetidae</taxon>
        <taxon>Ophiostomatales</taxon>
        <taxon>Ophiostomataceae</taxon>
        <taxon>Leptographium</taxon>
    </lineage>
</organism>
<reference evidence="15 16" key="1">
    <citation type="journal article" date="2011" name="Proc. Natl. Acad. Sci. U.S.A.">
        <title>Genome and transcriptome analyses of the mountain pine beetle-fungal symbiont Grosmannia clavigera, a lodgepole pine pathogen.</title>
        <authorList>
            <person name="DiGuistini S."/>
            <person name="Wang Y."/>
            <person name="Liao N.Y."/>
            <person name="Taylor G."/>
            <person name="Tanguay P."/>
            <person name="Feau N."/>
            <person name="Henrissat B."/>
            <person name="Chan S.K."/>
            <person name="Hesse-Orce U."/>
            <person name="Alamouti S.M."/>
            <person name="Tsui C.K.M."/>
            <person name="Docking R.T."/>
            <person name="Levasseur A."/>
            <person name="Haridas S."/>
            <person name="Robertson G."/>
            <person name="Birol I."/>
            <person name="Holt R.A."/>
            <person name="Marra M.A."/>
            <person name="Hamelin R.C."/>
            <person name="Hirst M."/>
            <person name="Jones S.J.M."/>
            <person name="Bohlmann J."/>
            <person name="Breuil C."/>
        </authorList>
    </citation>
    <scope>NUCLEOTIDE SEQUENCE [LARGE SCALE GENOMIC DNA]</scope>
    <source>
        <strain evidence="16">kw1407 / UAMH 11150</strain>
    </source>
</reference>
<evidence type="ECO:0000256" key="3">
    <source>
        <dbReference type="ARBA" id="ARBA00010617"/>
    </source>
</evidence>